<evidence type="ECO:0000256" key="1">
    <source>
        <dbReference type="SAM" id="Phobius"/>
    </source>
</evidence>
<organism evidence="2 3">
    <name type="scientific">Luteolibacter rhizosphaerae</name>
    <dbReference type="NCBI Taxonomy" id="2989719"/>
    <lineage>
        <taxon>Bacteria</taxon>
        <taxon>Pseudomonadati</taxon>
        <taxon>Verrucomicrobiota</taxon>
        <taxon>Verrucomicrobiia</taxon>
        <taxon>Verrucomicrobiales</taxon>
        <taxon>Verrucomicrobiaceae</taxon>
        <taxon>Luteolibacter</taxon>
    </lineage>
</organism>
<dbReference type="Proteomes" id="UP001165653">
    <property type="component" value="Unassembled WGS sequence"/>
</dbReference>
<reference evidence="2" key="1">
    <citation type="submission" date="2022-10" db="EMBL/GenBank/DDBJ databases">
        <title>Luteolibacter sp. GHJ8, whole genome shotgun sequencing project.</title>
        <authorList>
            <person name="Zhao G."/>
            <person name="Shen L."/>
        </authorList>
    </citation>
    <scope>NUCLEOTIDE SEQUENCE</scope>
    <source>
        <strain evidence="2">GHJ8</strain>
    </source>
</reference>
<dbReference type="EMBL" id="JAPDDR010000015">
    <property type="protein sequence ID" value="MCW1916430.1"/>
    <property type="molecule type" value="Genomic_DNA"/>
</dbReference>
<keyword evidence="1" id="KW-0812">Transmembrane</keyword>
<name>A0ABT3GB23_9BACT</name>
<keyword evidence="3" id="KW-1185">Reference proteome</keyword>
<protein>
    <submittedName>
        <fullName evidence="2">Uncharacterized protein</fullName>
    </submittedName>
</protein>
<feature type="transmembrane region" description="Helical" evidence="1">
    <location>
        <begin position="12"/>
        <end position="30"/>
    </location>
</feature>
<evidence type="ECO:0000313" key="3">
    <source>
        <dbReference type="Proteomes" id="UP001165653"/>
    </source>
</evidence>
<accession>A0ABT3GB23</accession>
<keyword evidence="1" id="KW-1133">Transmembrane helix</keyword>
<dbReference type="RefSeq" id="WP_264516006.1">
    <property type="nucleotide sequence ID" value="NZ_JAPDDR010000015.1"/>
</dbReference>
<proteinExistence type="predicted"/>
<sequence>MKSLLKKYTIPVAIVALPGGILALTWWMNGCESEDSWLYYTSFMAVIWSGWEAIPREKPGES</sequence>
<evidence type="ECO:0000313" key="2">
    <source>
        <dbReference type="EMBL" id="MCW1916430.1"/>
    </source>
</evidence>
<keyword evidence="1" id="KW-0472">Membrane</keyword>
<comment type="caution">
    <text evidence="2">The sequence shown here is derived from an EMBL/GenBank/DDBJ whole genome shotgun (WGS) entry which is preliminary data.</text>
</comment>
<gene>
    <name evidence="2" type="ORF">OJ996_22775</name>
</gene>